<dbReference type="PROSITE" id="PS51419">
    <property type="entry name" value="RAB"/>
    <property type="match status" value="1"/>
</dbReference>
<feature type="compositionally biased region" description="Basic residues" evidence="1">
    <location>
        <begin position="579"/>
        <end position="603"/>
    </location>
</feature>
<dbReference type="VEuPathDB" id="FungiDB:PHYBLDRAFT_179691"/>
<evidence type="ECO:0000256" key="1">
    <source>
        <dbReference type="SAM" id="MobiDB-lite"/>
    </source>
</evidence>
<evidence type="ECO:0000313" key="3">
    <source>
        <dbReference type="Proteomes" id="UP000077315"/>
    </source>
</evidence>
<dbReference type="OrthoDB" id="207081at2759"/>
<keyword evidence="3" id="KW-1185">Reference proteome</keyword>
<gene>
    <name evidence="2" type="ORF">PHYBLDRAFT_179691</name>
</gene>
<dbReference type="InterPro" id="IPR040385">
    <property type="entry name" value="RABL6"/>
</dbReference>
<dbReference type="PANTHER" id="PTHR14932">
    <property type="entry name" value="RAS GTPASE-RELATED"/>
    <property type="match status" value="1"/>
</dbReference>
<dbReference type="InterPro" id="IPR027417">
    <property type="entry name" value="P-loop_NTPase"/>
</dbReference>
<feature type="region of interest" description="Disordered" evidence="1">
    <location>
        <begin position="527"/>
        <end position="603"/>
    </location>
</feature>
<dbReference type="InParanoid" id="A0A167PYC1"/>
<evidence type="ECO:0000313" key="2">
    <source>
        <dbReference type="EMBL" id="OAD78766.1"/>
    </source>
</evidence>
<dbReference type="SMART" id="SM00175">
    <property type="entry name" value="RAB"/>
    <property type="match status" value="1"/>
</dbReference>
<dbReference type="GO" id="GO:0005525">
    <property type="term" value="F:GTP binding"/>
    <property type="evidence" value="ECO:0007669"/>
    <property type="project" value="InterPro"/>
</dbReference>
<reference evidence="3" key="1">
    <citation type="submission" date="2015-06" db="EMBL/GenBank/DDBJ databases">
        <title>Expansion of signal transduction pathways in fungi by whole-genome duplication.</title>
        <authorList>
            <consortium name="DOE Joint Genome Institute"/>
            <person name="Corrochano L.M."/>
            <person name="Kuo A."/>
            <person name="Marcet-Houben M."/>
            <person name="Polaino S."/>
            <person name="Salamov A."/>
            <person name="Villalobos J.M."/>
            <person name="Alvarez M.I."/>
            <person name="Avalos J."/>
            <person name="Benito E.P."/>
            <person name="Benoit I."/>
            <person name="Burger G."/>
            <person name="Camino L.P."/>
            <person name="Canovas D."/>
            <person name="Cerda-Olmedo E."/>
            <person name="Cheng J.-F."/>
            <person name="Dominguez A."/>
            <person name="Elias M."/>
            <person name="Eslava A.P."/>
            <person name="Glaser F."/>
            <person name="Grimwood J."/>
            <person name="Gutierrez G."/>
            <person name="Heitman J."/>
            <person name="Henrissat B."/>
            <person name="Iturriaga E.A."/>
            <person name="Lang B.F."/>
            <person name="Lavin J.L."/>
            <person name="Lee S."/>
            <person name="Li W."/>
            <person name="Lindquist E."/>
            <person name="Lopez-Garcia S."/>
            <person name="Luque E.M."/>
            <person name="Marcos A.T."/>
            <person name="Martin J."/>
            <person name="McCluskey K."/>
            <person name="Medina H.R."/>
            <person name="Miralles-Duran A."/>
            <person name="Miyazaki A."/>
            <person name="Munoz-Torres E."/>
            <person name="Oguiza J.A."/>
            <person name="Ohm R."/>
            <person name="Olmedo M."/>
            <person name="Orejas M."/>
            <person name="Ortiz-Castellanos L."/>
            <person name="Pisabarro A.G."/>
            <person name="Rodriguez-Romero J."/>
            <person name="Ruiz-Herrera J."/>
            <person name="Ruiz-Vazquez R."/>
            <person name="Sanz C."/>
            <person name="Schackwitz W."/>
            <person name="Schmutz J."/>
            <person name="Shahriari M."/>
            <person name="Shelest E."/>
            <person name="Silva-Franco F."/>
            <person name="Soanes D."/>
            <person name="Syed K."/>
            <person name="Tagua V.G."/>
            <person name="Talbot N.J."/>
            <person name="Thon M."/>
            <person name="De vries R.P."/>
            <person name="Wiebenga A."/>
            <person name="Yadav J.S."/>
            <person name="Braun E.L."/>
            <person name="Baker S."/>
            <person name="Garre V."/>
            <person name="Horwitz B."/>
            <person name="Torres-Martinez S."/>
            <person name="Idnurm A."/>
            <person name="Herrera-Estrella A."/>
            <person name="Gabaldon T."/>
            <person name="Grigoriev I.V."/>
        </authorList>
    </citation>
    <scope>NUCLEOTIDE SEQUENCE [LARGE SCALE GENOMIC DNA]</scope>
    <source>
        <strain evidence="3">NRRL 1555(-)</strain>
    </source>
</reference>
<dbReference type="InterPro" id="IPR001806">
    <property type="entry name" value="Small_GTPase"/>
</dbReference>
<feature type="region of interest" description="Disordered" evidence="1">
    <location>
        <begin position="471"/>
        <end position="503"/>
    </location>
</feature>
<protein>
    <submittedName>
        <fullName evidence="2">Uncharacterized protein</fullName>
    </submittedName>
</protein>
<dbReference type="Proteomes" id="UP000077315">
    <property type="component" value="Unassembled WGS sequence"/>
</dbReference>
<dbReference type="Pfam" id="PF08477">
    <property type="entry name" value="Roc"/>
    <property type="match status" value="1"/>
</dbReference>
<feature type="region of interest" description="Disordered" evidence="1">
    <location>
        <begin position="356"/>
        <end position="391"/>
    </location>
</feature>
<dbReference type="STRING" id="763407.A0A167PYC1"/>
<dbReference type="EMBL" id="KV440973">
    <property type="protein sequence ID" value="OAD78766.1"/>
    <property type="molecule type" value="Genomic_DNA"/>
</dbReference>
<sequence>MNFLWSLGSPKKTEPVPNGLVPTTPSQQSFRPMNNAFRKGVQYNMKVVLRGDVMTGKSLLFNRLQGEEYEETYQSTPQIQVANIPWQYKDSNDIVKIEIWDVVDKAHNNSSKKGDGAIKLQHGAIPEDTPAASNTTESTELALDASTVDVYRNAQAALFLFDVTKPWTFDYVNQELANVPSNMAVLILGNFCDKSQERKVTTEEIHATLYEHNKQRIDDGAIKPNLIRYAETSLKSGMGLKYIYEYFGVPFLQLMMDTLRKQLEIKSHEIIDLLVGLDSQEDVPDSMRRRRGQDNFDQPAEPHLARQREELKEAWENELEELEKHQSPLLDISHEAFARQDTPSPPIAPVKIQKRQGSLVPPTETPPPVVDHLDSGSLEDDWFGDDGGKDDSFKLPLNLKSSAADSDNEYDGNPMVAGDEDVESVEYFNDTTSHPRVERLASLQIISDDEKEEEEKQGVVSTTYRSELDDVWTMSNNTNEDIRPVDIGSESDEDILPRLNSENFGDSFAADRLRVDSSFGFGVYEEIGGDGGNPWSLDKNTRDEHSHSHEPEDLQKTVLVQDDQPVKESIVKEIGDIPKKKKPSKKKSKESSGKKKKSKRANA</sequence>
<dbReference type="GO" id="GO:0005829">
    <property type="term" value="C:cytosol"/>
    <property type="evidence" value="ECO:0007669"/>
    <property type="project" value="TreeGrafter"/>
</dbReference>
<feature type="compositionally biased region" description="Basic and acidic residues" evidence="1">
    <location>
        <begin position="564"/>
        <end position="578"/>
    </location>
</feature>
<name>A0A167PYC1_PHYB8</name>
<dbReference type="AlphaFoldDB" id="A0A167PYC1"/>
<dbReference type="RefSeq" id="XP_018296806.1">
    <property type="nucleotide sequence ID" value="XM_018438193.1"/>
</dbReference>
<accession>A0A167PYC1</accession>
<dbReference type="GO" id="GO:0003924">
    <property type="term" value="F:GTPase activity"/>
    <property type="evidence" value="ECO:0007669"/>
    <property type="project" value="InterPro"/>
</dbReference>
<dbReference type="PANTHER" id="PTHR14932:SF1">
    <property type="entry name" value="RAB-LIKE PROTEIN 6"/>
    <property type="match status" value="1"/>
</dbReference>
<feature type="region of interest" description="Disordered" evidence="1">
    <location>
        <begin position="283"/>
        <end position="303"/>
    </location>
</feature>
<dbReference type="GeneID" id="28999099"/>
<feature type="compositionally biased region" description="Basic and acidic residues" evidence="1">
    <location>
        <begin position="539"/>
        <end position="555"/>
    </location>
</feature>
<proteinExistence type="predicted"/>
<organism evidence="2 3">
    <name type="scientific">Phycomyces blakesleeanus (strain ATCC 8743b / DSM 1359 / FGSC 10004 / NBRC 33097 / NRRL 1555)</name>
    <dbReference type="NCBI Taxonomy" id="763407"/>
    <lineage>
        <taxon>Eukaryota</taxon>
        <taxon>Fungi</taxon>
        <taxon>Fungi incertae sedis</taxon>
        <taxon>Mucoromycota</taxon>
        <taxon>Mucoromycotina</taxon>
        <taxon>Mucoromycetes</taxon>
        <taxon>Mucorales</taxon>
        <taxon>Phycomycetaceae</taxon>
        <taxon>Phycomyces</taxon>
    </lineage>
</organism>
<dbReference type="GO" id="GO:0005634">
    <property type="term" value="C:nucleus"/>
    <property type="evidence" value="ECO:0007669"/>
    <property type="project" value="TreeGrafter"/>
</dbReference>
<dbReference type="Pfam" id="PF00071">
    <property type="entry name" value="Ras"/>
    <property type="match status" value="1"/>
</dbReference>
<dbReference type="Gene3D" id="3.40.50.300">
    <property type="entry name" value="P-loop containing nucleotide triphosphate hydrolases"/>
    <property type="match status" value="1"/>
</dbReference>
<dbReference type="SUPFAM" id="SSF52540">
    <property type="entry name" value="P-loop containing nucleoside triphosphate hydrolases"/>
    <property type="match status" value="1"/>
</dbReference>